<protein>
    <submittedName>
        <fullName evidence="2">Uncharacterized protein</fullName>
    </submittedName>
</protein>
<name>A0A9X2GSL0_9ACTN</name>
<evidence type="ECO:0000313" key="3">
    <source>
        <dbReference type="Proteomes" id="UP001139648"/>
    </source>
</evidence>
<dbReference type="RefSeq" id="WP_253753847.1">
    <property type="nucleotide sequence ID" value="NZ_BAABKA010000088.1"/>
</dbReference>
<dbReference type="EMBL" id="JAMZEB010000002">
    <property type="protein sequence ID" value="MCP2362794.1"/>
    <property type="molecule type" value="Genomic_DNA"/>
</dbReference>
<gene>
    <name evidence="2" type="ORF">HD597_009814</name>
</gene>
<evidence type="ECO:0000256" key="1">
    <source>
        <dbReference type="SAM" id="Phobius"/>
    </source>
</evidence>
<accession>A0A9X2GSL0</accession>
<comment type="caution">
    <text evidence="2">The sequence shown here is derived from an EMBL/GenBank/DDBJ whole genome shotgun (WGS) entry which is preliminary data.</text>
</comment>
<keyword evidence="1" id="KW-0812">Transmembrane</keyword>
<reference evidence="2" key="1">
    <citation type="submission" date="2022-06" db="EMBL/GenBank/DDBJ databases">
        <title>Sequencing the genomes of 1000 actinobacteria strains.</title>
        <authorList>
            <person name="Klenk H.-P."/>
        </authorList>
    </citation>
    <scope>NUCLEOTIDE SEQUENCE</scope>
    <source>
        <strain evidence="2">DSM 46694</strain>
    </source>
</reference>
<feature type="transmembrane region" description="Helical" evidence="1">
    <location>
        <begin position="41"/>
        <end position="61"/>
    </location>
</feature>
<organism evidence="2 3">
    <name type="scientific">Nonomuraea thailandensis</name>
    <dbReference type="NCBI Taxonomy" id="1188745"/>
    <lineage>
        <taxon>Bacteria</taxon>
        <taxon>Bacillati</taxon>
        <taxon>Actinomycetota</taxon>
        <taxon>Actinomycetes</taxon>
        <taxon>Streptosporangiales</taxon>
        <taxon>Streptosporangiaceae</taxon>
        <taxon>Nonomuraea</taxon>
    </lineage>
</organism>
<keyword evidence="1" id="KW-0472">Membrane</keyword>
<evidence type="ECO:0000313" key="2">
    <source>
        <dbReference type="EMBL" id="MCP2362794.1"/>
    </source>
</evidence>
<dbReference type="AlphaFoldDB" id="A0A9X2GSL0"/>
<proteinExistence type="predicted"/>
<keyword evidence="3" id="KW-1185">Reference proteome</keyword>
<sequence length="348" mass="37415">MPVSRQDLHDLLEERSRPALDRPVPWDRLRTRTRAARRRRLVTAAVAGAAAASVVVAGMLVEPWSPARVAQPRVTDAPTTAVSPHLLPASFEEPDGTLYRRIATATLDAPTKSKVTFEVKVSGRPLAIMANCPSRAPGAVPHVTVEKPVERWTALTPVPLLNAACTSNRPVDVLPLPTGTATFSITMPKSGERPKAWRFGVYEWTPPGTMKKPAPPVAPPKMFGGPAGDEYRLVATQSVTWPAAREVTLTVPATGRAPVLMVYCGGGIARRLNEEIFVNGRLEKALRGECAAPPSTHSRGYTILGRKNLPGPGGTATIKVRVSSPISEYERRPGTLTVAVYDSPALTR</sequence>
<dbReference type="Proteomes" id="UP001139648">
    <property type="component" value="Unassembled WGS sequence"/>
</dbReference>
<keyword evidence="1" id="KW-1133">Transmembrane helix</keyword>